<keyword evidence="1" id="KW-0813">Transport</keyword>
<evidence type="ECO:0000256" key="4">
    <source>
        <dbReference type="ARBA" id="ARBA00022737"/>
    </source>
</evidence>
<dbReference type="PROSITE" id="PS00211">
    <property type="entry name" value="ABC_TRANSPORTER_1"/>
    <property type="match status" value="1"/>
</dbReference>
<dbReference type="Pfam" id="PF00005">
    <property type="entry name" value="ABC_tran"/>
    <property type="match status" value="2"/>
</dbReference>
<dbReference type="InterPro" id="IPR017871">
    <property type="entry name" value="ABC_transporter-like_CS"/>
</dbReference>
<evidence type="ECO:0000256" key="1">
    <source>
        <dbReference type="ARBA" id="ARBA00022448"/>
    </source>
</evidence>
<dbReference type="CDD" id="cd03215">
    <property type="entry name" value="ABC_Carb_Monos_II"/>
    <property type="match status" value="1"/>
</dbReference>
<keyword evidence="5" id="KW-0547">Nucleotide-binding</keyword>
<comment type="caution">
    <text evidence="10">The sequence shown here is derived from an EMBL/GenBank/DDBJ whole genome shotgun (WGS) entry which is preliminary data.</text>
</comment>
<keyword evidence="7" id="KW-1278">Translocase</keyword>
<dbReference type="InterPro" id="IPR003593">
    <property type="entry name" value="AAA+_ATPase"/>
</dbReference>
<keyword evidence="4" id="KW-0677">Repeat</keyword>
<evidence type="ECO:0000256" key="2">
    <source>
        <dbReference type="ARBA" id="ARBA00022475"/>
    </source>
</evidence>
<evidence type="ECO:0000259" key="9">
    <source>
        <dbReference type="PROSITE" id="PS50893"/>
    </source>
</evidence>
<evidence type="ECO:0000256" key="8">
    <source>
        <dbReference type="ARBA" id="ARBA00023136"/>
    </source>
</evidence>
<dbReference type="GO" id="GO:0005524">
    <property type="term" value="F:ATP binding"/>
    <property type="evidence" value="ECO:0007669"/>
    <property type="project" value="UniProtKB-KW"/>
</dbReference>
<sequence>MTEKRDIILQMEHVTKSFASVQVLKDITIALKKGEILGLVGENGAGKSTLMNVLGGIHQRDGGKIYLEGKEFEPTNPKVSKAAGIAFVHQELNLFTNLTVYENLFITEMKRTKAKTIDKKTMKKIANEQLKELGIEGFDANTIVGTLPMGQRQLIEIIKAIMQDAKIIVLDEPTTSLSNKEKEKLFGIMHLLQEKGKSMIFISHILEDVFEHCEEIAVLRDGEIISQKKASETTNAEVIKQMVGRELNNIYPTVEKEIGEVAFVAKDICQEGRFENLGLEIREGEILGLFGLMGAGRTEFLRCLFGVDPISEGHISYKGQEIAPITPINCIKNGMAFITENRREEGLMMPKTIKENVVMASLDDICDKSFINRQKESEHTDKIVKELRVKTFDPSKQAVINLSGGNQQKVVFGKWVLKEPKIFFLDEPTRGVDVGAKYEIYSIINDLAKNKSSILIVSSEMEELMGMCDRILVMSHNKITGELEKGEYSQEGIMKAAIATGGGK</sequence>
<feature type="domain" description="ABC transporter" evidence="9">
    <location>
        <begin position="256"/>
        <end position="501"/>
    </location>
</feature>
<dbReference type="PANTHER" id="PTHR43790">
    <property type="entry name" value="CARBOHYDRATE TRANSPORT ATP-BINDING PROTEIN MG119-RELATED"/>
    <property type="match status" value="1"/>
</dbReference>
<evidence type="ECO:0000256" key="3">
    <source>
        <dbReference type="ARBA" id="ARBA00022597"/>
    </source>
</evidence>
<dbReference type="Gene3D" id="3.40.50.300">
    <property type="entry name" value="P-loop containing nucleotide triphosphate hydrolases"/>
    <property type="match status" value="2"/>
</dbReference>
<protein>
    <submittedName>
        <fullName evidence="10">Sugar ABC transporter ATP-binding protein</fullName>
    </submittedName>
</protein>
<proteinExistence type="predicted"/>
<evidence type="ECO:0000256" key="7">
    <source>
        <dbReference type="ARBA" id="ARBA00022967"/>
    </source>
</evidence>
<accession>A0ABT2TYW8</accession>
<dbReference type="CDD" id="cd03216">
    <property type="entry name" value="ABC_Carb_Monos_I"/>
    <property type="match status" value="1"/>
</dbReference>
<dbReference type="PANTHER" id="PTHR43790:SF3">
    <property type="entry name" value="D-ALLOSE IMPORT ATP-BINDING PROTEIN ALSA-RELATED"/>
    <property type="match status" value="1"/>
</dbReference>
<evidence type="ECO:0000313" key="10">
    <source>
        <dbReference type="EMBL" id="MCU6766649.1"/>
    </source>
</evidence>
<dbReference type="RefSeq" id="WP_173727155.1">
    <property type="nucleotide sequence ID" value="NZ_JAOQJL010000036.1"/>
</dbReference>
<dbReference type="InterPro" id="IPR027417">
    <property type="entry name" value="P-loop_NTPase"/>
</dbReference>
<keyword evidence="11" id="KW-1185">Reference proteome</keyword>
<dbReference type="SMART" id="SM00382">
    <property type="entry name" value="AAA"/>
    <property type="match status" value="2"/>
</dbReference>
<dbReference type="EMBL" id="JAOQJL010000036">
    <property type="protein sequence ID" value="MCU6766649.1"/>
    <property type="molecule type" value="Genomic_DNA"/>
</dbReference>
<dbReference type="SUPFAM" id="SSF52540">
    <property type="entry name" value="P-loop containing nucleoside triphosphate hydrolases"/>
    <property type="match status" value="2"/>
</dbReference>
<keyword evidence="2" id="KW-1003">Cell membrane</keyword>
<evidence type="ECO:0000256" key="6">
    <source>
        <dbReference type="ARBA" id="ARBA00022840"/>
    </source>
</evidence>
<keyword evidence="8" id="KW-0472">Membrane</keyword>
<dbReference type="Proteomes" id="UP001652409">
    <property type="component" value="Unassembled WGS sequence"/>
</dbReference>
<name>A0ABT2TYW8_9FIRM</name>
<keyword evidence="6 10" id="KW-0067">ATP-binding</keyword>
<gene>
    <name evidence="10" type="ORF">OCV61_14775</name>
</gene>
<feature type="domain" description="ABC transporter" evidence="9">
    <location>
        <begin position="9"/>
        <end position="246"/>
    </location>
</feature>
<dbReference type="InterPro" id="IPR003439">
    <property type="entry name" value="ABC_transporter-like_ATP-bd"/>
</dbReference>
<organism evidence="10 11">
    <name type="scientific">Blautia ammoniilytica</name>
    <dbReference type="NCBI Taxonomy" id="2981782"/>
    <lineage>
        <taxon>Bacteria</taxon>
        <taxon>Bacillati</taxon>
        <taxon>Bacillota</taxon>
        <taxon>Clostridia</taxon>
        <taxon>Lachnospirales</taxon>
        <taxon>Lachnospiraceae</taxon>
        <taxon>Blautia</taxon>
    </lineage>
</organism>
<evidence type="ECO:0000313" key="11">
    <source>
        <dbReference type="Proteomes" id="UP001652409"/>
    </source>
</evidence>
<evidence type="ECO:0000256" key="5">
    <source>
        <dbReference type="ARBA" id="ARBA00022741"/>
    </source>
</evidence>
<keyword evidence="3" id="KW-0762">Sugar transport</keyword>
<dbReference type="InterPro" id="IPR050107">
    <property type="entry name" value="ABC_carbohydrate_import_ATPase"/>
</dbReference>
<reference evidence="10 11" key="1">
    <citation type="journal article" date="2021" name="ISME Commun">
        <title>Automated analysis of genomic sequences facilitates high-throughput and comprehensive description of bacteria.</title>
        <authorList>
            <person name="Hitch T.C.A."/>
        </authorList>
    </citation>
    <scope>NUCLEOTIDE SEQUENCE [LARGE SCALE GENOMIC DNA]</scope>
    <source>
        <strain evidence="10 11">Sanger_23</strain>
    </source>
</reference>
<dbReference type="PROSITE" id="PS50893">
    <property type="entry name" value="ABC_TRANSPORTER_2"/>
    <property type="match status" value="2"/>
</dbReference>